<dbReference type="InterPro" id="IPR025491">
    <property type="entry name" value="DUF4382"/>
</dbReference>
<feature type="chain" id="PRO_5012404788" description="DUF4382 domain-containing protein" evidence="1">
    <location>
        <begin position="17"/>
        <end position="319"/>
    </location>
</feature>
<evidence type="ECO:0000313" key="4">
    <source>
        <dbReference type="Proteomes" id="UP000228621"/>
    </source>
</evidence>
<protein>
    <recommendedName>
        <fullName evidence="2">DUF4382 domain-containing protein</fullName>
    </recommendedName>
</protein>
<feature type="domain" description="DUF4382" evidence="2">
    <location>
        <begin position="37"/>
        <end position="192"/>
    </location>
</feature>
<feature type="signal peptide" evidence="1">
    <location>
        <begin position="1"/>
        <end position="16"/>
    </location>
</feature>
<dbReference type="EMBL" id="NKHF01000035">
    <property type="protein sequence ID" value="PCK32315.1"/>
    <property type="molecule type" value="Genomic_DNA"/>
</dbReference>
<sequence>MYKPVLTAIASAMVLAACGGGSSSDQNNNNTTEPAQKTTVSVGVSDAAVNNLEEVNLVIQRLTFRGAGQDDVTFDTLDAQGNPMKINLLDYTGDDFYLVVNDQEIAAGNYEWIRADIVNGSNGANFDMVSNVRFLDGSQAPLAVTRKGNDGIGEIQLNDFSLNEGKNQIVLEFDLNKALLKRGNDDTVYLKPTAVRLENLLTSFEIEGTVSEALKNACIADNADLVPAVGEYKHVVYLYQADVEVPSDISEADSAPVATANVDAESEYELAFIGAGDYKLGYSCLGHLDDVETNDTNFSLYQTKEVTVSQDTEVNFDIN</sequence>
<keyword evidence="1" id="KW-0732">Signal</keyword>
<reference evidence="4" key="1">
    <citation type="journal article" date="2019" name="Genome Announc.">
        <title>Draft Genome Sequence of Pseudoalteromonas piscicida Strain 36Y ROTHPW, an Hypersaline Seawater Isolate from the South Coast of Sonora, Mexico.</title>
        <authorList>
            <person name="Sanchez-Diaz R."/>
            <person name="Molina-Garza Z.J."/>
            <person name="Cruz-Suarez L.E."/>
            <person name="Selvin J."/>
            <person name="Kiran G.S."/>
            <person name="Ibarra-Gamez J.C."/>
            <person name="Gomez-Gil B."/>
            <person name="Galaviz-Silva L."/>
        </authorList>
    </citation>
    <scope>NUCLEOTIDE SEQUENCE [LARGE SCALE GENOMIC DNA]</scope>
    <source>
        <strain evidence="4">36Y_RITHPW</strain>
    </source>
</reference>
<evidence type="ECO:0000313" key="3">
    <source>
        <dbReference type="EMBL" id="PCK32315.1"/>
    </source>
</evidence>
<gene>
    <name evidence="3" type="ORF">CEX98_07590</name>
</gene>
<dbReference type="PROSITE" id="PS51257">
    <property type="entry name" value="PROKAR_LIPOPROTEIN"/>
    <property type="match status" value="1"/>
</dbReference>
<name>A0A2A5JSC4_PSEO7</name>
<evidence type="ECO:0000259" key="2">
    <source>
        <dbReference type="Pfam" id="PF14321"/>
    </source>
</evidence>
<proteinExistence type="predicted"/>
<dbReference type="AlphaFoldDB" id="A0A2A5JSC4"/>
<keyword evidence="4" id="KW-1185">Reference proteome</keyword>
<evidence type="ECO:0000256" key="1">
    <source>
        <dbReference type="SAM" id="SignalP"/>
    </source>
</evidence>
<dbReference type="OrthoDB" id="7062064at2"/>
<dbReference type="Proteomes" id="UP000228621">
    <property type="component" value="Unassembled WGS sequence"/>
</dbReference>
<dbReference type="Pfam" id="PF14321">
    <property type="entry name" value="DUF4382"/>
    <property type="match status" value="1"/>
</dbReference>
<accession>A0A2A5JSC4</accession>
<organism evidence="3 4">
    <name type="scientific">Pseudoalteromonas piscicida</name>
    <dbReference type="NCBI Taxonomy" id="43662"/>
    <lineage>
        <taxon>Bacteria</taxon>
        <taxon>Pseudomonadati</taxon>
        <taxon>Pseudomonadota</taxon>
        <taxon>Gammaproteobacteria</taxon>
        <taxon>Alteromonadales</taxon>
        <taxon>Pseudoalteromonadaceae</taxon>
        <taxon>Pseudoalteromonas</taxon>
    </lineage>
</organism>
<comment type="caution">
    <text evidence="3">The sequence shown here is derived from an EMBL/GenBank/DDBJ whole genome shotgun (WGS) entry which is preliminary data.</text>
</comment>